<dbReference type="SUPFAM" id="SSF81301">
    <property type="entry name" value="Nucleotidyltransferase"/>
    <property type="match status" value="1"/>
</dbReference>
<dbReference type="OrthoDB" id="10256116at2759"/>
<keyword evidence="3" id="KW-1185">Reference proteome</keyword>
<dbReference type="VEuPathDB" id="AmoebaDB:FDP41_003533"/>
<evidence type="ECO:0000259" key="1">
    <source>
        <dbReference type="Pfam" id="PF01909"/>
    </source>
</evidence>
<dbReference type="AlphaFoldDB" id="A0A6A5BT60"/>
<protein>
    <recommendedName>
        <fullName evidence="1">Polymerase nucleotidyl transferase domain-containing protein</fullName>
    </recommendedName>
</protein>
<dbReference type="InterPro" id="IPR002934">
    <property type="entry name" value="Polymerase_NTP_transf_dom"/>
</dbReference>
<dbReference type="RefSeq" id="XP_044562254.1">
    <property type="nucleotide sequence ID" value="XM_044706848.1"/>
</dbReference>
<dbReference type="OMA" id="HFQMARR"/>
<comment type="caution">
    <text evidence="2">The sequence shown here is derived from an EMBL/GenBank/DDBJ whole genome shotgun (WGS) entry which is preliminary data.</text>
</comment>
<dbReference type="GeneID" id="68110751"/>
<dbReference type="InterPro" id="IPR043519">
    <property type="entry name" value="NT_sf"/>
</dbReference>
<reference evidence="2 3" key="1">
    <citation type="journal article" date="2019" name="Sci. Rep.">
        <title>Nanopore sequencing improves the draft genome of the human pathogenic amoeba Naegleria fowleri.</title>
        <authorList>
            <person name="Liechti N."/>
            <person name="Schurch N."/>
            <person name="Bruggmann R."/>
            <person name="Wittwer M."/>
        </authorList>
    </citation>
    <scope>NUCLEOTIDE SEQUENCE [LARGE SCALE GENOMIC DNA]</scope>
    <source>
        <strain evidence="2 3">ATCC 30894</strain>
    </source>
</reference>
<dbReference type="Pfam" id="PF01909">
    <property type="entry name" value="NTP_transf_2"/>
    <property type="match status" value="1"/>
</dbReference>
<dbReference type="EMBL" id="VFQX01000034">
    <property type="protein sequence ID" value="KAF0977541.1"/>
    <property type="molecule type" value="Genomic_DNA"/>
</dbReference>
<dbReference type="VEuPathDB" id="AmoebaDB:NF0063860"/>
<gene>
    <name evidence="2" type="ORF">FDP41_003533</name>
</gene>
<name>A0A6A5BT60_NAEFO</name>
<dbReference type="GO" id="GO:0016779">
    <property type="term" value="F:nucleotidyltransferase activity"/>
    <property type="evidence" value="ECO:0007669"/>
    <property type="project" value="InterPro"/>
</dbReference>
<sequence>MHSIPSALPTTTKQEGRQQVVVDINILFKALDFHDWNQGIGMKANVYQTGSRVYGTAKPNSDYDFFVIISDDDYLQLDTHYRNKRKNNSLSLETASTTRHDVFNNQWYYSGITFEEGEYDVRKNEDSLFGDGFIEGYQCLFLSFLMADNEVAELNVNLYKYSTFKAKLDENWLQALMCIYLPPQHVWQLDFPELHTDTKIYFRKLIVSVVGEAGKHFQMARRKWNSFDKDTKDEKNGSIISNYQEKKYIAHTFRDLLFGKQIATYLRIVDYTEANAIYYEIMSSFPNEKSWTSFEKEYYPRYHSLKDEFNEITKKDDLVSEQEYKMNGSFALALLRKLKGDISTFIELLRLYFSIESQTWKEKGVQYVFVKGVEESPNYSKIVQEVFYGMILFKQERPELISKENEIFSECEILCKPPNKIIPYSNAFSYKISNWKKSVVFERYTNSMMVHLFFDIFSQKWMLCSEKSFDAQEHINGCNDSIREMFWTFLRQKVINFPLSGFQTHPPTSYTFDVFPNLFASDLTVTLLSSYNDTSSLRECLRPAQKLTRKSFVFSKIENENDIIELSFDNISEVKAYVNTCDPFYVKECVVWDGIGFESVPCPQYESLNYLLENIQLRNEKRIETTEISQVSEIVLTHMIEISRVCIFSQSTTEKIRKLIQGSKFEALFEQVLYRFTRFCECLNVIYETVEQTSNGNLKVFNEKLLEVNFQDYFMDTSHINFVKNLLVAQFKNVKTNMPKCSHAIQLTIAERLSISPAKQMYKCVCSFKNQ</sequence>
<dbReference type="Proteomes" id="UP000444721">
    <property type="component" value="Unassembled WGS sequence"/>
</dbReference>
<organism evidence="2 3">
    <name type="scientific">Naegleria fowleri</name>
    <name type="common">Brain eating amoeba</name>
    <dbReference type="NCBI Taxonomy" id="5763"/>
    <lineage>
        <taxon>Eukaryota</taxon>
        <taxon>Discoba</taxon>
        <taxon>Heterolobosea</taxon>
        <taxon>Tetramitia</taxon>
        <taxon>Eutetramitia</taxon>
        <taxon>Vahlkampfiidae</taxon>
        <taxon>Naegleria</taxon>
    </lineage>
</organism>
<evidence type="ECO:0000313" key="2">
    <source>
        <dbReference type="EMBL" id="KAF0977541.1"/>
    </source>
</evidence>
<accession>A0A6A5BT60</accession>
<dbReference type="VEuPathDB" id="AmoebaDB:NfTy_070710"/>
<feature type="domain" description="Polymerase nucleotidyl transferase" evidence="1">
    <location>
        <begin position="43"/>
        <end position="81"/>
    </location>
</feature>
<proteinExistence type="predicted"/>
<evidence type="ECO:0000313" key="3">
    <source>
        <dbReference type="Proteomes" id="UP000444721"/>
    </source>
</evidence>